<protein>
    <submittedName>
        <fullName evidence="1">Uncharacterized protein</fullName>
    </submittedName>
</protein>
<dbReference type="AlphaFoldDB" id="Q7D6L7"/>
<dbReference type="HOGENOM" id="CLU_156534_0_0_11"/>
<accession>Q7D6L7</accession>
<evidence type="ECO:0000313" key="1">
    <source>
        <dbReference type="EMBL" id="AAK47163.1"/>
    </source>
</evidence>
<dbReference type="EMBL" id="AE000516">
    <property type="protein sequence ID" value="AAK47163.1"/>
    <property type="molecule type" value="Genomic_DNA"/>
</dbReference>
<sequence>MFGVGTAVEVGWRDPCGLAVGELRCAPAVSDQPVVGCAGCPLVDMVDFAPVTGCVAVGSTMGAVPALLRVRFPWPPFEPDVRLSPYLALHGICRWGGSDSCDRTTVQVFHLHSINKRLTAHAGFGAAAVVGLEDGPV</sequence>
<organism evidence="1 2">
    <name type="scientific">Mycobacterium tuberculosis (strain CDC 1551 / Oshkosh)</name>
    <dbReference type="NCBI Taxonomy" id="83331"/>
    <lineage>
        <taxon>Bacteria</taxon>
        <taxon>Bacillati</taxon>
        <taxon>Actinomycetota</taxon>
        <taxon>Actinomycetes</taxon>
        <taxon>Mycobacteriales</taxon>
        <taxon>Mycobacteriaceae</taxon>
        <taxon>Mycobacterium</taxon>
        <taxon>Mycobacterium tuberculosis complex</taxon>
    </lineage>
</organism>
<dbReference type="KEGG" id="mtc:MT2844"/>
<reference evidence="1 2" key="1">
    <citation type="journal article" date="2002" name="J. Bacteriol.">
        <title>Whole-genome comparison of Mycobacterium tuberculosis clinical and laboratory strains.</title>
        <authorList>
            <person name="Fleischmann R.D."/>
            <person name="Alland D."/>
            <person name="Eisen J.A."/>
            <person name="Carpenter L."/>
            <person name="White O."/>
            <person name="Peterson J."/>
            <person name="DeBoy R."/>
            <person name="Dodson R."/>
            <person name="Gwinn M."/>
            <person name="Haft D."/>
            <person name="Hickey E."/>
            <person name="Kolonay J.F."/>
            <person name="Nelson W.C."/>
            <person name="Umayam L.A."/>
            <person name="Ermolaeva M."/>
            <person name="Salzberg S.L."/>
            <person name="Delcher A."/>
            <person name="Utterback T."/>
            <person name="Weidman J."/>
            <person name="Khouri H."/>
            <person name="Gill J."/>
            <person name="Mikula A."/>
            <person name="Bishai W."/>
            <person name="Jacobs Jr W.R.Jr."/>
            <person name="Venter J.C."/>
            <person name="Fraser C.M."/>
        </authorList>
    </citation>
    <scope>NUCLEOTIDE SEQUENCE [LARGE SCALE GENOMIC DNA]</scope>
    <source>
        <strain evidence="2">CDC 1551 / Oshkosh</strain>
    </source>
</reference>
<evidence type="ECO:0000313" key="2">
    <source>
        <dbReference type="Proteomes" id="UP000001020"/>
    </source>
</evidence>
<dbReference type="Proteomes" id="UP000001020">
    <property type="component" value="Chromosome"/>
</dbReference>
<proteinExistence type="predicted"/>
<keyword evidence="2" id="KW-1185">Reference proteome</keyword>
<name>Q7D6L7_MYCTO</name>
<gene>
    <name evidence="1" type="ordered locus">MT2844</name>
</gene>